<comment type="caution">
    <text evidence="9">The sequence shown here is derived from an EMBL/GenBank/DDBJ whole genome shotgun (WGS) entry which is preliminary data.</text>
</comment>
<feature type="transmembrane region" description="Helical" evidence="7">
    <location>
        <begin position="55"/>
        <end position="77"/>
    </location>
</feature>
<evidence type="ECO:0000256" key="7">
    <source>
        <dbReference type="SAM" id="Phobius"/>
    </source>
</evidence>
<organism evidence="9 10">
    <name type="scientific">Terrabacter terrigena</name>
    <dbReference type="NCBI Taxonomy" id="574718"/>
    <lineage>
        <taxon>Bacteria</taxon>
        <taxon>Bacillati</taxon>
        <taxon>Actinomycetota</taxon>
        <taxon>Actinomycetes</taxon>
        <taxon>Micrococcales</taxon>
        <taxon>Intrasporangiaceae</taxon>
        <taxon>Terrabacter</taxon>
    </lineage>
</organism>
<evidence type="ECO:0000256" key="6">
    <source>
        <dbReference type="ARBA" id="ARBA00023136"/>
    </source>
</evidence>
<evidence type="ECO:0000256" key="3">
    <source>
        <dbReference type="ARBA" id="ARBA00022475"/>
    </source>
</evidence>
<keyword evidence="4 7" id="KW-0812">Transmembrane</keyword>
<name>A0ABW3N0G3_9MICO</name>
<reference evidence="10" key="1">
    <citation type="journal article" date="2019" name="Int. J. Syst. Evol. Microbiol.">
        <title>The Global Catalogue of Microorganisms (GCM) 10K type strain sequencing project: providing services to taxonomists for standard genome sequencing and annotation.</title>
        <authorList>
            <consortium name="The Broad Institute Genomics Platform"/>
            <consortium name="The Broad Institute Genome Sequencing Center for Infectious Disease"/>
            <person name="Wu L."/>
            <person name="Ma J."/>
        </authorList>
    </citation>
    <scope>NUCLEOTIDE SEQUENCE [LARGE SCALE GENOMIC DNA]</scope>
    <source>
        <strain evidence="10">CCUG 57508</strain>
    </source>
</reference>
<proteinExistence type="inferred from homology"/>
<sequence length="198" mass="20067">MGDTALELVRSVMTSPWLYALLVVLAVLDAFLPLVPSETAVLLAGTFAAGQGPDLALVVLAGAAGAVAGDHVAYAVGRGLGSRALARVPAGTRTARAHAWAAEATARGGGPVLVGARFVPGGRTATTLTMGATGFPLRRFTSYDTVACFLWAGWCSGVGYAGGRVFAEHPFVGAVAGTVLALLVGLVATLLHRRSAVR</sequence>
<dbReference type="Pfam" id="PF09335">
    <property type="entry name" value="VTT_dom"/>
    <property type="match status" value="1"/>
</dbReference>
<dbReference type="InterPro" id="IPR051311">
    <property type="entry name" value="DedA_domain"/>
</dbReference>
<feature type="transmembrane region" description="Helical" evidence="7">
    <location>
        <begin position="171"/>
        <end position="191"/>
    </location>
</feature>
<feature type="transmembrane region" description="Helical" evidence="7">
    <location>
        <begin position="17"/>
        <end position="35"/>
    </location>
</feature>
<dbReference type="Proteomes" id="UP001597046">
    <property type="component" value="Unassembled WGS sequence"/>
</dbReference>
<feature type="domain" description="VTT" evidence="8">
    <location>
        <begin position="35"/>
        <end position="160"/>
    </location>
</feature>
<evidence type="ECO:0000256" key="2">
    <source>
        <dbReference type="ARBA" id="ARBA00010792"/>
    </source>
</evidence>
<gene>
    <name evidence="9" type="ORF">ACFQ2V_16810</name>
</gene>
<evidence type="ECO:0000313" key="10">
    <source>
        <dbReference type="Proteomes" id="UP001597046"/>
    </source>
</evidence>
<evidence type="ECO:0000256" key="5">
    <source>
        <dbReference type="ARBA" id="ARBA00022989"/>
    </source>
</evidence>
<keyword evidence="3" id="KW-1003">Cell membrane</keyword>
<evidence type="ECO:0000259" key="8">
    <source>
        <dbReference type="Pfam" id="PF09335"/>
    </source>
</evidence>
<keyword evidence="10" id="KW-1185">Reference proteome</keyword>
<dbReference type="EMBL" id="JBHTKH010000013">
    <property type="protein sequence ID" value="MFD1055977.1"/>
    <property type="molecule type" value="Genomic_DNA"/>
</dbReference>
<evidence type="ECO:0000313" key="9">
    <source>
        <dbReference type="EMBL" id="MFD1055977.1"/>
    </source>
</evidence>
<feature type="transmembrane region" description="Helical" evidence="7">
    <location>
        <begin position="146"/>
        <end position="165"/>
    </location>
</feature>
<keyword evidence="6 7" id="KW-0472">Membrane</keyword>
<dbReference type="InterPro" id="IPR032816">
    <property type="entry name" value="VTT_dom"/>
</dbReference>
<evidence type="ECO:0000256" key="1">
    <source>
        <dbReference type="ARBA" id="ARBA00004651"/>
    </source>
</evidence>
<dbReference type="RefSeq" id="WP_386054006.1">
    <property type="nucleotide sequence ID" value="NZ_JBHTKH010000013.1"/>
</dbReference>
<protein>
    <submittedName>
        <fullName evidence="9">DedA family protein</fullName>
    </submittedName>
</protein>
<keyword evidence="5 7" id="KW-1133">Transmembrane helix</keyword>
<accession>A0ABW3N0G3</accession>
<dbReference type="PANTHER" id="PTHR42709:SF6">
    <property type="entry name" value="UNDECAPRENYL PHOSPHATE TRANSPORTER A"/>
    <property type="match status" value="1"/>
</dbReference>
<evidence type="ECO:0000256" key="4">
    <source>
        <dbReference type="ARBA" id="ARBA00022692"/>
    </source>
</evidence>
<comment type="subcellular location">
    <subcellularLocation>
        <location evidence="1">Cell membrane</location>
        <topology evidence="1">Multi-pass membrane protein</topology>
    </subcellularLocation>
</comment>
<dbReference type="PANTHER" id="PTHR42709">
    <property type="entry name" value="ALKALINE PHOSPHATASE LIKE PROTEIN"/>
    <property type="match status" value="1"/>
</dbReference>
<comment type="similarity">
    <text evidence="2">Belongs to the DedA family.</text>
</comment>